<dbReference type="AlphaFoldDB" id="A0A386WJW5"/>
<organism evidence="2 3">
    <name type="scientific">Micromonospora tulbaghiae</name>
    <dbReference type="NCBI Taxonomy" id="479978"/>
    <lineage>
        <taxon>Bacteria</taxon>
        <taxon>Bacillati</taxon>
        <taxon>Actinomycetota</taxon>
        <taxon>Actinomycetes</taxon>
        <taxon>Micromonosporales</taxon>
        <taxon>Micromonosporaceae</taxon>
        <taxon>Micromonospora</taxon>
    </lineage>
</organism>
<evidence type="ECO:0000256" key="1">
    <source>
        <dbReference type="SAM" id="Phobius"/>
    </source>
</evidence>
<feature type="transmembrane region" description="Helical" evidence="1">
    <location>
        <begin position="29"/>
        <end position="45"/>
    </location>
</feature>
<feature type="transmembrane region" description="Helical" evidence="1">
    <location>
        <begin position="322"/>
        <end position="341"/>
    </location>
</feature>
<feature type="transmembrane region" description="Helical" evidence="1">
    <location>
        <begin position="57"/>
        <end position="75"/>
    </location>
</feature>
<reference evidence="2 3" key="1">
    <citation type="submission" date="2017-10" db="EMBL/GenBank/DDBJ databases">
        <title>Integration of genomic and chemical information greatly accelerates assignment of the full stereostructure of myelolactone, a potent inhibitor of myeloma from a marine-derived Micromonospora.</title>
        <authorList>
            <person name="Kim M.C."/>
            <person name="Machado H."/>
            <person name="Jensen P.R."/>
            <person name="Fenical W."/>
        </authorList>
    </citation>
    <scope>NUCLEOTIDE SEQUENCE [LARGE SCALE GENOMIC DNA]</scope>
    <source>
        <strain evidence="2 3">CNY-010</strain>
    </source>
</reference>
<evidence type="ECO:0000313" key="2">
    <source>
        <dbReference type="EMBL" id="AYF26974.1"/>
    </source>
</evidence>
<keyword evidence="1" id="KW-0472">Membrane</keyword>
<feature type="transmembrane region" description="Helical" evidence="1">
    <location>
        <begin position="130"/>
        <end position="156"/>
    </location>
</feature>
<feature type="transmembrane region" description="Helical" evidence="1">
    <location>
        <begin position="290"/>
        <end position="310"/>
    </location>
</feature>
<gene>
    <name evidence="2" type="ORF">CSH63_05905</name>
</gene>
<feature type="transmembrane region" description="Helical" evidence="1">
    <location>
        <begin position="87"/>
        <end position="109"/>
    </location>
</feature>
<sequence length="359" mass="34888">MIPVGIRFVVLGFAFTVPAGVFPQRPAAMAGYLLLVAAGCLALGARRAAAARLTGPGFALLALGLALLAAPWAIGLDDGPAVTASHLFGLAALAPAAALLNVGLTDLAARRWSGTRPVLGLQALLAAGNGVPPILLGLGIGVGPLLLVGALAAALAVLRAPRQIFAAPADGPPAALVARLAACAGLATAVQLGLVSGAALVVPEHADEVLLGAGLGMIAGRAAASLPAITPPRGVLVLLCLAGTAGLAVLPMVAGPVLVAVLAIGATAAVAPIFPMLLGLGYAPGGVSRLGAPLIIAASTGVAALAPGALQLAHRLAPGAQRWILPALGVLLAALVSTLPWPRHAAAPGNLHRGDAHVG</sequence>
<keyword evidence="1" id="KW-0812">Transmembrane</keyword>
<feature type="transmembrane region" description="Helical" evidence="1">
    <location>
        <begin position="258"/>
        <end position="278"/>
    </location>
</feature>
<accession>A0A386WJW5</accession>
<dbReference type="EMBL" id="CP024087">
    <property type="protein sequence ID" value="AYF26974.1"/>
    <property type="molecule type" value="Genomic_DNA"/>
</dbReference>
<proteinExistence type="predicted"/>
<feature type="transmembrane region" description="Helical" evidence="1">
    <location>
        <begin position="235"/>
        <end position="253"/>
    </location>
</feature>
<name>A0A386WJW5_9ACTN</name>
<keyword evidence="1" id="KW-1133">Transmembrane helix</keyword>
<evidence type="ECO:0000313" key="3">
    <source>
        <dbReference type="Proteomes" id="UP000267804"/>
    </source>
</evidence>
<dbReference type="KEGG" id="mtua:CSH63_05905"/>
<protein>
    <submittedName>
        <fullName evidence="2">Uncharacterized protein</fullName>
    </submittedName>
</protein>
<dbReference type="Proteomes" id="UP000267804">
    <property type="component" value="Chromosome"/>
</dbReference>
<feature type="transmembrane region" description="Helical" evidence="1">
    <location>
        <begin position="176"/>
        <end position="202"/>
    </location>
</feature>